<dbReference type="RefSeq" id="WP_386738666.1">
    <property type="nucleotide sequence ID" value="NZ_JBHSMG010000001.1"/>
</dbReference>
<dbReference type="SMART" id="SM00228">
    <property type="entry name" value="PDZ"/>
    <property type="match status" value="1"/>
</dbReference>
<dbReference type="InterPro" id="IPR001940">
    <property type="entry name" value="Peptidase_S1C"/>
</dbReference>
<protein>
    <submittedName>
        <fullName evidence="6">S1C family serine protease</fullName>
        <ecNumber evidence="6">3.4.21.-</ecNumber>
    </submittedName>
</protein>
<feature type="domain" description="PDZ" evidence="5">
    <location>
        <begin position="382"/>
        <end position="470"/>
    </location>
</feature>
<evidence type="ECO:0000256" key="4">
    <source>
        <dbReference type="SAM" id="MobiDB-lite"/>
    </source>
</evidence>
<organism evidence="6 7">
    <name type="scientific">Lysinimonas soli</name>
    <dbReference type="NCBI Taxonomy" id="1074233"/>
    <lineage>
        <taxon>Bacteria</taxon>
        <taxon>Bacillati</taxon>
        <taxon>Actinomycetota</taxon>
        <taxon>Actinomycetes</taxon>
        <taxon>Micrococcales</taxon>
        <taxon>Microbacteriaceae</taxon>
        <taxon>Lysinimonas</taxon>
    </lineage>
</organism>
<sequence>MPDSPQTPSDSEVPNEAPKSEGEAQSIEAQSTPAPTSPVNASPTTPVVAPAVTADAPSAPAADTAAYPAGTLPAAAPAVTAAKRGNVGPLIAALAVGAVLGGASGAGVAAWAVSANSGTHTTSSSPQTITVNNKDDVTTVTAVAAKASPSVVTVDVSASSEGGTGSGVVLSADGYVLTNTHVVTLDGNSANGTIEVTTYDGKLYKATVVGTDPIVDLAVIKLQGASGLQPIEFGDSSKINVGDKAIAIGAPLGLSNTVTDGIVSALNRSIQIASSAVPNGSSSDGATPAPNDGSSPYNFWNFNQNGQSGSNSTQSSEISLPVIQTDAPINPGNSGGALLNSSGKLIGINVAIASTGSTSTSTQSGSIGVGFAIPAELAKRISSEIIKTGHGSHGLLGASVQTATSDNSSVVGALIADVSAGAGADKAGLKKGDIVTSFNGVPITNSTDLTAQVRFLAPGSTAKLTYLRGSSSSTVDVTLGTLKS</sequence>
<dbReference type="InterPro" id="IPR009003">
    <property type="entry name" value="Peptidase_S1_PA"/>
</dbReference>
<accession>A0ABW0NKD1</accession>
<gene>
    <name evidence="6" type="ORF">ACFPJ4_02275</name>
</gene>
<dbReference type="Pfam" id="PF13365">
    <property type="entry name" value="Trypsin_2"/>
    <property type="match status" value="1"/>
</dbReference>
<name>A0ABW0NKD1_9MICO</name>
<evidence type="ECO:0000256" key="2">
    <source>
        <dbReference type="ARBA" id="ARBA00022670"/>
    </source>
</evidence>
<feature type="region of interest" description="Disordered" evidence="4">
    <location>
        <begin position="275"/>
        <end position="317"/>
    </location>
</feature>
<dbReference type="InterPro" id="IPR051201">
    <property type="entry name" value="Chloro_Bact_Ser_Proteases"/>
</dbReference>
<feature type="compositionally biased region" description="Low complexity" evidence="4">
    <location>
        <begin position="303"/>
        <end position="316"/>
    </location>
</feature>
<evidence type="ECO:0000256" key="3">
    <source>
        <dbReference type="ARBA" id="ARBA00022801"/>
    </source>
</evidence>
<dbReference type="PROSITE" id="PS50106">
    <property type="entry name" value="PDZ"/>
    <property type="match status" value="1"/>
</dbReference>
<feature type="compositionally biased region" description="Polar residues" evidence="4">
    <location>
        <begin position="292"/>
        <end position="302"/>
    </location>
</feature>
<dbReference type="Gene3D" id="2.30.42.10">
    <property type="match status" value="1"/>
</dbReference>
<dbReference type="SUPFAM" id="SSF50156">
    <property type="entry name" value="PDZ domain-like"/>
    <property type="match status" value="1"/>
</dbReference>
<dbReference type="Gene3D" id="2.40.10.10">
    <property type="entry name" value="Trypsin-like serine proteases"/>
    <property type="match status" value="2"/>
</dbReference>
<dbReference type="InterPro" id="IPR036034">
    <property type="entry name" value="PDZ_sf"/>
</dbReference>
<reference evidence="7" key="1">
    <citation type="journal article" date="2019" name="Int. J. Syst. Evol. Microbiol.">
        <title>The Global Catalogue of Microorganisms (GCM) 10K type strain sequencing project: providing services to taxonomists for standard genome sequencing and annotation.</title>
        <authorList>
            <consortium name="The Broad Institute Genomics Platform"/>
            <consortium name="The Broad Institute Genome Sequencing Center for Infectious Disease"/>
            <person name="Wu L."/>
            <person name="Ma J."/>
        </authorList>
    </citation>
    <scope>NUCLEOTIDE SEQUENCE [LARGE SCALE GENOMIC DNA]</scope>
    <source>
        <strain evidence="7">CGMCC 4.6997</strain>
    </source>
</reference>
<keyword evidence="2 6" id="KW-0645">Protease</keyword>
<feature type="compositionally biased region" description="Polar residues" evidence="4">
    <location>
        <begin position="275"/>
        <end position="285"/>
    </location>
</feature>
<comment type="caution">
    <text evidence="6">The sequence shown here is derived from an EMBL/GenBank/DDBJ whole genome shotgun (WGS) entry which is preliminary data.</text>
</comment>
<feature type="compositionally biased region" description="Low complexity" evidence="4">
    <location>
        <begin position="31"/>
        <end position="49"/>
    </location>
</feature>
<dbReference type="EMBL" id="JBHSMG010000001">
    <property type="protein sequence ID" value="MFC5501061.1"/>
    <property type="molecule type" value="Genomic_DNA"/>
</dbReference>
<dbReference type="Pfam" id="PF13180">
    <property type="entry name" value="PDZ_2"/>
    <property type="match status" value="1"/>
</dbReference>
<evidence type="ECO:0000313" key="7">
    <source>
        <dbReference type="Proteomes" id="UP001596039"/>
    </source>
</evidence>
<feature type="region of interest" description="Disordered" evidence="4">
    <location>
        <begin position="1"/>
        <end position="49"/>
    </location>
</feature>
<dbReference type="InterPro" id="IPR001478">
    <property type="entry name" value="PDZ"/>
</dbReference>
<evidence type="ECO:0000313" key="6">
    <source>
        <dbReference type="EMBL" id="MFC5501061.1"/>
    </source>
</evidence>
<dbReference type="InterPro" id="IPR043504">
    <property type="entry name" value="Peptidase_S1_PA_chymotrypsin"/>
</dbReference>
<dbReference type="GO" id="GO:0006508">
    <property type="term" value="P:proteolysis"/>
    <property type="evidence" value="ECO:0007669"/>
    <property type="project" value="UniProtKB-KW"/>
</dbReference>
<evidence type="ECO:0000256" key="1">
    <source>
        <dbReference type="ARBA" id="ARBA00010541"/>
    </source>
</evidence>
<feature type="compositionally biased region" description="Polar residues" evidence="4">
    <location>
        <begin position="1"/>
        <end position="12"/>
    </location>
</feature>
<proteinExistence type="inferred from homology"/>
<dbReference type="PANTHER" id="PTHR43343">
    <property type="entry name" value="PEPTIDASE S12"/>
    <property type="match status" value="1"/>
</dbReference>
<keyword evidence="3 6" id="KW-0378">Hydrolase</keyword>
<dbReference type="SUPFAM" id="SSF50494">
    <property type="entry name" value="Trypsin-like serine proteases"/>
    <property type="match status" value="1"/>
</dbReference>
<dbReference type="GO" id="GO:0008233">
    <property type="term" value="F:peptidase activity"/>
    <property type="evidence" value="ECO:0007669"/>
    <property type="project" value="UniProtKB-KW"/>
</dbReference>
<dbReference type="PRINTS" id="PR00834">
    <property type="entry name" value="PROTEASES2C"/>
</dbReference>
<comment type="similarity">
    <text evidence="1">Belongs to the peptidase S1C family.</text>
</comment>
<keyword evidence="7" id="KW-1185">Reference proteome</keyword>
<dbReference type="PANTHER" id="PTHR43343:SF3">
    <property type="entry name" value="PROTEASE DO-LIKE 8, CHLOROPLASTIC"/>
    <property type="match status" value="1"/>
</dbReference>
<dbReference type="EC" id="3.4.21.-" evidence="6"/>
<dbReference type="Proteomes" id="UP001596039">
    <property type="component" value="Unassembled WGS sequence"/>
</dbReference>
<evidence type="ECO:0000259" key="5">
    <source>
        <dbReference type="PROSITE" id="PS50106"/>
    </source>
</evidence>